<dbReference type="AlphaFoldDB" id="A0A8H5HM35"/>
<organism evidence="12 13">
    <name type="scientific">Collybiopsis confluens</name>
    <dbReference type="NCBI Taxonomy" id="2823264"/>
    <lineage>
        <taxon>Eukaryota</taxon>
        <taxon>Fungi</taxon>
        <taxon>Dikarya</taxon>
        <taxon>Basidiomycota</taxon>
        <taxon>Agaricomycotina</taxon>
        <taxon>Agaricomycetes</taxon>
        <taxon>Agaricomycetidae</taxon>
        <taxon>Agaricales</taxon>
        <taxon>Marasmiineae</taxon>
        <taxon>Omphalotaceae</taxon>
        <taxon>Collybiopsis</taxon>
    </lineage>
</organism>
<keyword evidence="4 9" id="KW-0349">Heme</keyword>
<feature type="transmembrane region" description="Helical" evidence="11">
    <location>
        <begin position="6"/>
        <end position="23"/>
    </location>
</feature>
<dbReference type="OrthoDB" id="1055148at2759"/>
<reference evidence="12 13" key="1">
    <citation type="journal article" date="2020" name="ISME J.">
        <title>Uncovering the hidden diversity of litter-decomposition mechanisms in mushroom-forming fungi.</title>
        <authorList>
            <person name="Floudas D."/>
            <person name="Bentzer J."/>
            <person name="Ahren D."/>
            <person name="Johansson T."/>
            <person name="Persson P."/>
            <person name="Tunlid A."/>
        </authorList>
    </citation>
    <scope>NUCLEOTIDE SEQUENCE [LARGE SCALE GENOMIC DNA]</scope>
    <source>
        <strain evidence="12 13">CBS 406.79</strain>
    </source>
</reference>
<evidence type="ECO:0000256" key="3">
    <source>
        <dbReference type="ARBA" id="ARBA00010617"/>
    </source>
</evidence>
<dbReference type="InterPro" id="IPR036396">
    <property type="entry name" value="Cyt_P450_sf"/>
</dbReference>
<keyword evidence="6 10" id="KW-0560">Oxidoreductase</keyword>
<dbReference type="CDD" id="cd11065">
    <property type="entry name" value="CYP64-like"/>
    <property type="match status" value="1"/>
</dbReference>
<accession>A0A8H5HM35</accession>
<feature type="binding site" description="axial binding residue" evidence="9">
    <location>
        <position position="462"/>
    </location>
    <ligand>
        <name>heme</name>
        <dbReference type="ChEBI" id="CHEBI:30413"/>
    </ligand>
    <ligandPart>
        <name>Fe</name>
        <dbReference type="ChEBI" id="CHEBI:18248"/>
    </ligandPart>
</feature>
<dbReference type="PROSITE" id="PS00086">
    <property type="entry name" value="CYTOCHROME_P450"/>
    <property type="match status" value="1"/>
</dbReference>
<name>A0A8H5HM35_9AGAR</name>
<dbReference type="GO" id="GO:0020037">
    <property type="term" value="F:heme binding"/>
    <property type="evidence" value="ECO:0007669"/>
    <property type="project" value="InterPro"/>
</dbReference>
<dbReference type="InterPro" id="IPR050364">
    <property type="entry name" value="Cytochrome_P450_fung"/>
</dbReference>
<evidence type="ECO:0000256" key="5">
    <source>
        <dbReference type="ARBA" id="ARBA00022723"/>
    </source>
</evidence>
<evidence type="ECO:0000256" key="2">
    <source>
        <dbReference type="ARBA" id="ARBA00005179"/>
    </source>
</evidence>
<dbReference type="PRINTS" id="PR00463">
    <property type="entry name" value="EP450I"/>
</dbReference>
<dbReference type="InterPro" id="IPR002401">
    <property type="entry name" value="Cyt_P450_E_grp-I"/>
</dbReference>
<evidence type="ECO:0000256" key="8">
    <source>
        <dbReference type="ARBA" id="ARBA00023033"/>
    </source>
</evidence>
<dbReference type="PANTHER" id="PTHR46300">
    <property type="entry name" value="P450, PUTATIVE (EUROFUNG)-RELATED-RELATED"/>
    <property type="match status" value="1"/>
</dbReference>
<comment type="caution">
    <text evidence="12">The sequence shown here is derived from an EMBL/GenBank/DDBJ whole genome shotgun (WGS) entry which is preliminary data.</text>
</comment>
<evidence type="ECO:0000256" key="7">
    <source>
        <dbReference type="ARBA" id="ARBA00023004"/>
    </source>
</evidence>
<dbReference type="SUPFAM" id="SSF48264">
    <property type="entry name" value="Cytochrome P450"/>
    <property type="match status" value="1"/>
</dbReference>
<gene>
    <name evidence="12" type="ORF">D9757_006803</name>
</gene>
<dbReference type="PANTHER" id="PTHR46300:SF7">
    <property type="entry name" value="P450, PUTATIVE (EUROFUNG)-RELATED"/>
    <property type="match status" value="1"/>
</dbReference>
<sequence length="534" mass="60974">MDVEIAVMLFIVASTLAMTYFLLSRTVQTHPLQYPPGPAGAAMPDQNPWSQYRVWGKEYGHLIYFRDRNALIINDLEAAVDLLEKRARIYSDREEWNGRIQFHIRGRSSNFLQALLSSMTSVQRYSDTWRMRRKTFLQSFRRASASQFHSAQRKQIQKFLRRMVTEPSRNMQHVMTRIDILDDTYSLKHRIRALYLILNRMMIWSHIVEGSFDYILSPRISALLGRYPWLQYLPSWFPGCGFKKIAEQVRKGLGEAATNPFDLAVKNLVGVDLLYPTRRPNNIFHNQKTGSKTSLVAELVIQKEGRREEIEAIKAMGLVGAIAGADTTGSSFSSFLLAMVKHPGVQARGQEEIDDVIGQERLPTFEDRKFLPYVESIYREVMRMYPPAPLGVPHVSTEDDFYNGYYIPKGCIVSANIWAMNRDPSLYPDPDTFRPERFYDAPKGPFSSINDISAFGFGRRVCPGRYMAEDSVWLTIASVLATLTIGKAKNEEGNEIELSGEFTPGPFFSHPKPYRCAAVPRSPRAKALVFSAYE</sequence>
<evidence type="ECO:0000256" key="10">
    <source>
        <dbReference type="RuleBase" id="RU000461"/>
    </source>
</evidence>
<evidence type="ECO:0000256" key="1">
    <source>
        <dbReference type="ARBA" id="ARBA00001971"/>
    </source>
</evidence>
<dbReference type="PRINTS" id="PR00385">
    <property type="entry name" value="P450"/>
</dbReference>
<keyword evidence="13" id="KW-1185">Reference proteome</keyword>
<comment type="cofactor">
    <cofactor evidence="1 9">
        <name>heme</name>
        <dbReference type="ChEBI" id="CHEBI:30413"/>
    </cofactor>
</comment>
<evidence type="ECO:0000256" key="4">
    <source>
        <dbReference type="ARBA" id="ARBA00022617"/>
    </source>
</evidence>
<proteinExistence type="inferred from homology"/>
<dbReference type="EMBL" id="JAACJN010000039">
    <property type="protein sequence ID" value="KAF5385616.1"/>
    <property type="molecule type" value="Genomic_DNA"/>
</dbReference>
<evidence type="ECO:0000256" key="9">
    <source>
        <dbReference type="PIRSR" id="PIRSR602401-1"/>
    </source>
</evidence>
<comment type="pathway">
    <text evidence="2">Secondary metabolite biosynthesis.</text>
</comment>
<keyword evidence="11" id="KW-0812">Transmembrane</keyword>
<dbReference type="GO" id="GO:0016705">
    <property type="term" value="F:oxidoreductase activity, acting on paired donors, with incorporation or reduction of molecular oxygen"/>
    <property type="evidence" value="ECO:0007669"/>
    <property type="project" value="InterPro"/>
</dbReference>
<keyword evidence="5 9" id="KW-0479">Metal-binding</keyword>
<keyword evidence="11" id="KW-0472">Membrane</keyword>
<comment type="similarity">
    <text evidence="3 10">Belongs to the cytochrome P450 family.</text>
</comment>
<dbReference type="InterPro" id="IPR001128">
    <property type="entry name" value="Cyt_P450"/>
</dbReference>
<evidence type="ECO:0000256" key="6">
    <source>
        <dbReference type="ARBA" id="ARBA00023002"/>
    </source>
</evidence>
<dbReference type="GO" id="GO:0005506">
    <property type="term" value="F:iron ion binding"/>
    <property type="evidence" value="ECO:0007669"/>
    <property type="project" value="InterPro"/>
</dbReference>
<dbReference type="Gene3D" id="1.10.630.10">
    <property type="entry name" value="Cytochrome P450"/>
    <property type="match status" value="1"/>
</dbReference>
<evidence type="ECO:0000313" key="12">
    <source>
        <dbReference type="EMBL" id="KAF5385616.1"/>
    </source>
</evidence>
<dbReference type="InterPro" id="IPR017972">
    <property type="entry name" value="Cyt_P450_CS"/>
</dbReference>
<evidence type="ECO:0000313" key="13">
    <source>
        <dbReference type="Proteomes" id="UP000518752"/>
    </source>
</evidence>
<keyword evidence="7 9" id="KW-0408">Iron</keyword>
<keyword evidence="11" id="KW-1133">Transmembrane helix</keyword>
<dbReference type="GO" id="GO:0004497">
    <property type="term" value="F:monooxygenase activity"/>
    <property type="evidence" value="ECO:0007669"/>
    <property type="project" value="UniProtKB-KW"/>
</dbReference>
<dbReference type="Pfam" id="PF00067">
    <property type="entry name" value="p450"/>
    <property type="match status" value="1"/>
</dbReference>
<evidence type="ECO:0008006" key="14">
    <source>
        <dbReference type="Google" id="ProtNLM"/>
    </source>
</evidence>
<dbReference type="Proteomes" id="UP000518752">
    <property type="component" value="Unassembled WGS sequence"/>
</dbReference>
<protein>
    <recommendedName>
        <fullName evidence="14">Cytochrome P450</fullName>
    </recommendedName>
</protein>
<keyword evidence="8 10" id="KW-0503">Monooxygenase</keyword>
<evidence type="ECO:0000256" key="11">
    <source>
        <dbReference type="SAM" id="Phobius"/>
    </source>
</evidence>